<dbReference type="Proteomes" id="UP000799766">
    <property type="component" value="Unassembled WGS sequence"/>
</dbReference>
<evidence type="ECO:0008006" key="3">
    <source>
        <dbReference type="Google" id="ProtNLM"/>
    </source>
</evidence>
<accession>A0A6A6NUD6</accession>
<dbReference type="CDD" id="cd18186">
    <property type="entry name" value="BTB_POZ_ZBTB_KLHL-like"/>
    <property type="match status" value="1"/>
</dbReference>
<gene>
    <name evidence="1" type="ORF">BDY21DRAFT_80808</name>
</gene>
<proteinExistence type="predicted"/>
<dbReference type="EMBL" id="MU001688">
    <property type="protein sequence ID" value="KAF2455178.1"/>
    <property type="molecule type" value="Genomic_DNA"/>
</dbReference>
<organism evidence="1 2">
    <name type="scientific">Lineolata rhizophorae</name>
    <dbReference type="NCBI Taxonomy" id="578093"/>
    <lineage>
        <taxon>Eukaryota</taxon>
        <taxon>Fungi</taxon>
        <taxon>Dikarya</taxon>
        <taxon>Ascomycota</taxon>
        <taxon>Pezizomycotina</taxon>
        <taxon>Dothideomycetes</taxon>
        <taxon>Dothideomycetes incertae sedis</taxon>
        <taxon>Lineolatales</taxon>
        <taxon>Lineolataceae</taxon>
        <taxon>Lineolata</taxon>
    </lineage>
</organism>
<dbReference type="Gene3D" id="3.30.710.10">
    <property type="entry name" value="Potassium Channel Kv1.1, Chain A"/>
    <property type="match status" value="1"/>
</dbReference>
<protein>
    <recommendedName>
        <fullName evidence="3">BTB domain-containing protein</fullName>
    </recommendedName>
</protein>
<dbReference type="InterPro" id="IPR011333">
    <property type="entry name" value="SKP1/BTB/POZ_sf"/>
</dbReference>
<dbReference type="OrthoDB" id="5275938at2759"/>
<evidence type="ECO:0000313" key="2">
    <source>
        <dbReference type="Proteomes" id="UP000799766"/>
    </source>
</evidence>
<dbReference type="AlphaFoldDB" id="A0A6A6NUD6"/>
<dbReference type="SUPFAM" id="SSF54695">
    <property type="entry name" value="POZ domain"/>
    <property type="match status" value="1"/>
</dbReference>
<name>A0A6A6NUD6_9PEZI</name>
<reference evidence="1" key="1">
    <citation type="journal article" date="2020" name="Stud. Mycol.">
        <title>101 Dothideomycetes genomes: a test case for predicting lifestyles and emergence of pathogens.</title>
        <authorList>
            <person name="Haridas S."/>
            <person name="Albert R."/>
            <person name="Binder M."/>
            <person name="Bloem J."/>
            <person name="Labutti K."/>
            <person name="Salamov A."/>
            <person name="Andreopoulos B."/>
            <person name="Baker S."/>
            <person name="Barry K."/>
            <person name="Bills G."/>
            <person name="Bluhm B."/>
            <person name="Cannon C."/>
            <person name="Castanera R."/>
            <person name="Culley D."/>
            <person name="Daum C."/>
            <person name="Ezra D."/>
            <person name="Gonzalez J."/>
            <person name="Henrissat B."/>
            <person name="Kuo A."/>
            <person name="Liang C."/>
            <person name="Lipzen A."/>
            <person name="Lutzoni F."/>
            <person name="Magnuson J."/>
            <person name="Mondo S."/>
            <person name="Nolan M."/>
            <person name="Ohm R."/>
            <person name="Pangilinan J."/>
            <person name="Park H.-J."/>
            <person name="Ramirez L."/>
            <person name="Alfaro M."/>
            <person name="Sun H."/>
            <person name="Tritt A."/>
            <person name="Yoshinaga Y."/>
            <person name="Zwiers L.-H."/>
            <person name="Turgeon B."/>
            <person name="Goodwin S."/>
            <person name="Spatafora J."/>
            <person name="Crous P."/>
            <person name="Grigoriev I."/>
        </authorList>
    </citation>
    <scope>NUCLEOTIDE SEQUENCE</scope>
    <source>
        <strain evidence="1">ATCC 16933</strain>
    </source>
</reference>
<keyword evidence="2" id="KW-1185">Reference proteome</keyword>
<evidence type="ECO:0000313" key="1">
    <source>
        <dbReference type="EMBL" id="KAF2455178.1"/>
    </source>
</evidence>
<sequence length="327" mass="36880">MEEDGPVEFCHDGDVLLLVGPGKRVFRVHSFVMGVASPVLWDKFKSEFGLDEINRDCPGLVSLPEDDPFAMGVICSVLHCCRGSLKPNWDDLTAPVLFNIAVLADRYGVTDVMYHHLASWFAYRSLDTSDESLVTLLAAAHLLDDPDMFSGISKDLIWHHSESFVDLDLRVHVDYDFPRSLFHVMEVYRARFFSKFGTEIIKLHDEYKHDPAMVEAIQLGILPQQVARASELVTEFDSIEDAFAPWKAVLNSAGWTDVRMNGKILPIHSVFFRMLKEFEAGNIAPIQVCLDCDNMSKHAPQAVRCDEGIKTKPHRECRLGHQIPPVA</sequence>